<dbReference type="Pfam" id="PF01416">
    <property type="entry name" value="PseudoU_synth_1"/>
    <property type="match status" value="1"/>
</dbReference>
<comment type="catalytic activity">
    <reaction evidence="8">
        <text>a uridine in tRNA = a pseudouridine in tRNA</text>
        <dbReference type="Rhea" id="RHEA:54572"/>
        <dbReference type="Rhea" id="RHEA-COMP:13339"/>
        <dbReference type="Rhea" id="RHEA-COMP:13934"/>
        <dbReference type="ChEBI" id="CHEBI:65314"/>
        <dbReference type="ChEBI" id="CHEBI:65315"/>
    </reaction>
</comment>
<reference evidence="22" key="1">
    <citation type="submission" date="2013-07" db="EMBL/GenBank/DDBJ databases">
        <authorList>
            <person name="Geib S."/>
        </authorList>
    </citation>
    <scope>NUCLEOTIDE SEQUENCE</scope>
</reference>
<sequence length="452" mass="52260">MFIINRTVNFPKLVFVTKNSSPLQDLRRSLSTSLKQNSKGFSAVMSEALDKLEQKQIQNKIEHETAIEQVKSTKRQKRELKRRKWVDWNTQDEQAGDTKRAAFDPANRVKRKKCAMLLSYCGAKYFGMQRNPGMQTIEEELFKAMLKHKWITEESFEAAQAACFQRAARTDKGVSAARQVCSIKLPDSVDIKALNEDLPEEIRVFGVERVTKGFNAKDQCNARTYTYTLPSVAFADCTEKHDFENYRTEAAHLEKIKDTLQLYEGTKNFHNFTSRKNFLDPSAKRFIMSFSCSEPFVSLQGVEFLTLKVKGQSFMLHQIRKMVGLAIAIVRGNTTAATLQRALTEERLDLPMAPGLGLVLDTVHYERYNDRYGRDGIHEPLTWSKQETEVKEFIDRYIYANIYETETRERSMMEWLETLPLHSYDARRDDAQTTMNNDDAVNRNKQNDDDDE</sequence>
<dbReference type="InterPro" id="IPR020095">
    <property type="entry name" value="PsdUridine_synth_TruA_C"/>
</dbReference>
<dbReference type="InterPro" id="IPR041708">
    <property type="entry name" value="PUS1/PUS2-like"/>
</dbReference>
<comment type="catalytic activity">
    <reaction evidence="1">
        <text>a uridine in mRNA = a pseudouridine in mRNA</text>
        <dbReference type="Rhea" id="RHEA:56644"/>
        <dbReference type="Rhea" id="RHEA-COMP:14658"/>
        <dbReference type="Rhea" id="RHEA-COMP:14659"/>
        <dbReference type="ChEBI" id="CHEBI:65314"/>
        <dbReference type="ChEBI" id="CHEBI:65315"/>
    </reaction>
</comment>
<reference evidence="22" key="2">
    <citation type="journal article" date="2014" name="BMC Genomics">
        <title>A genomic perspective to assessing quality of mass-reared SIT flies used in Mediterranean fruit fly (Ceratitis capitata) eradication in California.</title>
        <authorList>
            <person name="Calla B."/>
            <person name="Hall B."/>
            <person name="Hou S."/>
            <person name="Geib S.M."/>
        </authorList>
    </citation>
    <scope>NUCLEOTIDE SEQUENCE</scope>
</reference>
<dbReference type="OrthoDB" id="10256309at2759"/>
<accession>W8BKC4</accession>
<evidence type="ECO:0000256" key="6">
    <source>
        <dbReference type="ARBA" id="ARBA00023235"/>
    </source>
</evidence>
<comment type="similarity">
    <text evidence="3">Belongs to the tRNA pseudouridine synthase TruA family.</text>
</comment>
<dbReference type="SUPFAM" id="SSF55120">
    <property type="entry name" value="Pseudouridine synthase"/>
    <property type="match status" value="1"/>
</dbReference>
<evidence type="ECO:0000256" key="9">
    <source>
        <dbReference type="ARBA" id="ARBA00052184"/>
    </source>
</evidence>
<evidence type="ECO:0000256" key="12">
    <source>
        <dbReference type="ARBA" id="ARBA00066509"/>
    </source>
</evidence>
<dbReference type="FunFam" id="3.30.70.580:FF:000002">
    <property type="entry name" value="tRNA pseudouridine synthase"/>
    <property type="match status" value="1"/>
</dbReference>
<feature type="compositionally biased region" description="Basic and acidic residues" evidence="20">
    <location>
        <begin position="440"/>
        <end position="452"/>
    </location>
</feature>
<dbReference type="GO" id="GO:0031119">
    <property type="term" value="P:tRNA pseudouridine synthesis"/>
    <property type="evidence" value="ECO:0007669"/>
    <property type="project" value="InterPro"/>
</dbReference>
<dbReference type="PANTHER" id="PTHR11142:SF4">
    <property type="entry name" value="PSEUDOURIDYLATE SYNTHASE 1 HOMOLOG"/>
    <property type="match status" value="1"/>
</dbReference>
<evidence type="ECO:0000256" key="18">
    <source>
        <dbReference type="PIRSR" id="PIRSR641708-1"/>
    </source>
</evidence>
<dbReference type="GO" id="GO:1990481">
    <property type="term" value="P:mRNA pseudouridine synthesis"/>
    <property type="evidence" value="ECO:0007669"/>
    <property type="project" value="TreeGrafter"/>
</dbReference>
<feature type="region of interest" description="Disordered" evidence="20">
    <location>
        <begin position="432"/>
        <end position="452"/>
    </location>
</feature>
<dbReference type="NCBIfam" id="TIGR00071">
    <property type="entry name" value="hisT_truA"/>
    <property type="match status" value="1"/>
</dbReference>
<comment type="subunit">
    <text evidence="11">Monomer. Forms a complex with RARG and the SRA1 RNA in the nucleus.</text>
</comment>
<evidence type="ECO:0000256" key="15">
    <source>
        <dbReference type="ARBA" id="ARBA00079087"/>
    </source>
</evidence>
<dbReference type="PANTHER" id="PTHR11142">
    <property type="entry name" value="PSEUDOURIDYLATE SYNTHASE"/>
    <property type="match status" value="1"/>
</dbReference>
<dbReference type="GO" id="GO:0006397">
    <property type="term" value="P:mRNA processing"/>
    <property type="evidence" value="ECO:0007669"/>
    <property type="project" value="UniProtKB-KW"/>
</dbReference>
<evidence type="ECO:0000256" key="2">
    <source>
        <dbReference type="ARBA" id="ARBA00004123"/>
    </source>
</evidence>
<dbReference type="AlphaFoldDB" id="W8BKC4"/>
<dbReference type="EC" id="5.4.99.12" evidence="12"/>
<keyword evidence="7" id="KW-0539">Nucleus</keyword>
<keyword evidence="6" id="KW-0413">Isomerase</keyword>
<proteinExistence type="evidence at transcript level"/>
<evidence type="ECO:0000256" key="4">
    <source>
        <dbReference type="ARBA" id="ARBA00022664"/>
    </source>
</evidence>
<comment type="subcellular location">
    <subcellularLocation>
        <location evidence="2">Nucleus</location>
    </subcellularLocation>
</comment>
<evidence type="ECO:0000256" key="11">
    <source>
        <dbReference type="ARBA" id="ARBA00064589"/>
    </source>
</evidence>
<feature type="active site" description="Nucleophile" evidence="18">
    <location>
        <position position="171"/>
    </location>
</feature>
<evidence type="ECO:0000259" key="21">
    <source>
        <dbReference type="Pfam" id="PF01416"/>
    </source>
</evidence>
<name>W8BKC4_CERCA</name>
<dbReference type="GO" id="GO:0160147">
    <property type="term" value="F:tRNA pseudouridine(38-40) synthase activity"/>
    <property type="evidence" value="ECO:0007669"/>
    <property type="project" value="UniProtKB-EC"/>
</dbReference>
<dbReference type="EMBL" id="GAMC01004790">
    <property type="protein sequence ID" value="JAC01766.1"/>
    <property type="molecule type" value="mRNA"/>
</dbReference>
<dbReference type="InterPro" id="IPR020103">
    <property type="entry name" value="PsdUridine_synth_cat_dom_sf"/>
</dbReference>
<comment type="catalytic activity">
    <reaction evidence="9">
        <text>uridine(38/39/40) in tRNA = pseudouridine(38/39/40) in tRNA</text>
        <dbReference type="Rhea" id="RHEA:22376"/>
        <dbReference type="Rhea" id="RHEA-COMP:10085"/>
        <dbReference type="Rhea" id="RHEA-COMP:10087"/>
        <dbReference type="ChEBI" id="CHEBI:65314"/>
        <dbReference type="ChEBI" id="CHEBI:65315"/>
        <dbReference type="EC" id="5.4.99.12"/>
    </reaction>
</comment>
<keyword evidence="4" id="KW-0507">mRNA processing</keyword>
<evidence type="ECO:0000256" key="3">
    <source>
        <dbReference type="ARBA" id="ARBA00009375"/>
    </source>
</evidence>
<evidence type="ECO:0000256" key="5">
    <source>
        <dbReference type="ARBA" id="ARBA00022694"/>
    </source>
</evidence>
<dbReference type="InterPro" id="IPR001406">
    <property type="entry name" value="PsdUridine_synth_TruA"/>
</dbReference>
<comment type="function">
    <text evidence="10">Pseudouridylate synthase that catalyzes pseudouridylation of tRNAs and mRNAs. Acts on positions 27/28 in the anticodon stem and also positions 34 and 36 in the anticodon of an intron containing tRNA. Also catalyzes pseudouridylation of mRNAs: mediates pseudouridylation of mRNAs with the consensus sequence 5'-UGUAG-3'. Acts as a regulator of pre-mRNA splicing by mediating pseudouridylation of pre-mRNAs at locations associated with alternatively spliced regions. Pseudouridylation of pre-mRNAs near splice sites directly regulates mRNA splicing and mRNA 3'-end processing. Involved in regulation of nuclear receptor activity through pseudouridylation of SRA1 mRNA.</text>
</comment>
<dbReference type="FunFam" id="3.30.70.660:FF:000002">
    <property type="entry name" value="tRNA pseudouridine synthase"/>
    <property type="match status" value="1"/>
</dbReference>
<evidence type="ECO:0000256" key="19">
    <source>
        <dbReference type="PIRSR" id="PIRSR641708-2"/>
    </source>
</evidence>
<dbReference type="Gene3D" id="3.30.70.660">
    <property type="entry name" value="Pseudouridine synthase I, catalytic domain, C-terminal subdomain"/>
    <property type="match status" value="1"/>
</dbReference>
<feature type="domain" description="Pseudouridine synthase I TruA alpha/beta" evidence="21">
    <location>
        <begin position="261"/>
        <end position="366"/>
    </location>
</feature>
<dbReference type="GO" id="GO:0005634">
    <property type="term" value="C:nucleus"/>
    <property type="evidence" value="ECO:0007669"/>
    <property type="project" value="UniProtKB-SubCell"/>
</dbReference>
<gene>
    <name evidence="22" type="primary">TRUA</name>
</gene>
<keyword evidence="5" id="KW-0819">tRNA processing</keyword>
<evidence type="ECO:0000313" key="22">
    <source>
        <dbReference type="EMBL" id="JAC01766.1"/>
    </source>
</evidence>
<evidence type="ECO:0000256" key="7">
    <source>
        <dbReference type="ARBA" id="ARBA00023242"/>
    </source>
</evidence>
<evidence type="ECO:0000256" key="1">
    <source>
        <dbReference type="ARBA" id="ARBA00001166"/>
    </source>
</evidence>
<evidence type="ECO:0000256" key="8">
    <source>
        <dbReference type="ARBA" id="ARBA00036943"/>
    </source>
</evidence>
<evidence type="ECO:0000256" key="10">
    <source>
        <dbReference type="ARBA" id="ARBA00053709"/>
    </source>
</evidence>
<evidence type="ECO:0000256" key="13">
    <source>
        <dbReference type="ARBA" id="ARBA00068582"/>
    </source>
</evidence>
<organism evidence="22">
    <name type="scientific">Ceratitis capitata</name>
    <name type="common">Mediterranean fruit fly</name>
    <name type="synonym">Tephritis capitata</name>
    <dbReference type="NCBI Taxonomy" id="7213"/>
    <lineage>
        <taxon>Eukaryota</taxon>
        <taxon>Metazoa</taxon>
        <taxon>Ecdysozoa</taxon>
        <taxon>Arthropoda</taxon>
        <taxon>Hexapoda</taxon>
        <taxon>Insecta</taxon>
        <taxon>Pterygota</taxon>
        <taxon>Neoptera</taxon>
        <taxon>Endopterygota</taxon>
        <taxon>Diptera</taxon>
        <taxon>Brachycera</taxon>
        <taxon>Muscomorpha</taxon>
        <taxon>Tephritoidea</taxon>
        <taxon>Tephritidae</taxon>
        <taxon>Ceratitis</taxon>
        <taxon>Ceratitis</taxon>
    </lineage>
</organism>
<dbReference type="GO" id="GO:0003723">
    <property type="term" value="F:RNA binding"/>
    <property type="evidence" value="ECO:0007669"/>
    <property type="project" value="InterPro"/>
</dbReference>
<dbReference type="Gene3D" id="3.30.70.580">
    <property type="entry name" value="Pseudouridine synthase I, catalytic domain, N-terminal subdomain"/>
    <property type="match status" value="1"/>
</dbReference>
<evidence type="ECO:0000256" key="14">
    <source>
        <dbReference type="ARBA" id="ARBA00075153"/>
    </source>
</evidence>
<evidence type="ECO:0000256" key="16">
    <source>
        <dbReference type="ARBA" id="ARBA00080849"/>
    </source>
</evidence>
<protein>
    <recommendedName>
        <fullName evidence="13">Pseudouridylate synthase 1 homolog</fullName>
        <ecNumber evidence="12">5.4.99.12</ecNumber>
    </recommendedName>
    <alternativeName>
        <fullName evidence="14">tRNA pseudouridine synthase 1</fullName>
    </alternativeName>
    <alternativeName>
        <fullName evidence="17">tRNA pseudouridine(38-40) synthase</fullName>
    </alternativeName>
    <alternativeName>
        <fullName evidence="15">tRNA pseudouridylate synthase I</fullName>
    </alternativeName>
    <alternativeName>
        <fullName evidence="16">tRNA-uridine isomerase I</fullName>
    </alternativeName>
</protein>
<dbReference type="CDD" id="cd02568">
    <property type="entry name" value="PseudoU_synth_PUS1_PUS2"/>
    <property type="match status" value="1"/>
</dbReference>
<feature type="binding site" evidence="19">
    <location>
        <position position="225"/>
    </location>
    <ligand>
        <name>substrate</name>
    </ligand>
</feature>
<dbReference type="InterPro" id="IPR020097">
    <property type="entry name" value="PsdUridine_synth_TruA_a/b_dom"/>
</dbReference>
<evidence type="ECO:0000256" key="20">
    <source>
        <dbReference type="SAM" id="MobiDB-lite"/>
    </source>
</evidence>
<dbReference type="InterPro" id="IPR020094">
    <property type="entry name" value="TruA/RsuA/RluB/E/F_N"/>
</dbReference>
<evidence type="ECO:0000256" key="17">
    <source>
        <dbReference type="ARBA" id="ARBA00081344"/>
    </source>
</evidence>